<evidence type="ECO:0000313" key="3">
    <source>
        <dbReference type="EMBL" id="CAE2286698.1"/>
    </source>
</evidence>
<sequence>MKLVTACTIISFASFPDSTDAHGYAWQPYSRNSYAHEEGVGSSNPDSDTLPLRFYGHRGLEFGGDRFGACGARRERRFTLPSDWLTASGIPLPFQPQATYTEGEVIEIKSVITANHKGHIEMYGCTNISNPIDACFRENPLEFVSDPLYGAPAHPDYSGRAYLAPAEMEPLSSYEGDTFTPDGKLYVHNFRLPSGLHGSGVLLQWFWVTNQNCRSVGTADYPFPDDDWKPFGNIDSTCNVHSTPSGYADCSHAPDGNGDFCDAPQIFRNCIEVSIEKGGSDAPTVTSTPTFGPSLRPTSQPTAIPASQPTPPPQPTDAPSLRPTLAPTKTREPTDDPTSAPTGAPASGSGCCSTDLKNCATNQDSDQCNWPEKCESCGRYWLPDGAQSGCYERNKVGCDVIANDCCAPANCVSSGSQGQCQCNNYSNGVCM</sequence>
<accession>A0A7S4NGL3</accession>
<dbReference type="InterPro" id="IPR004302">
    <property type="entry name" value="Cellulose/chitin-bd_N"/>
</dbReference>
<feature type="domain" description="Chitin-binding type-4" evidence="2">
    <location>
        <begin position="22"/>
        <end position="273"/>
    </location>
</feature>
<evidence type="ECO:0000256" key="1">
    <source>
        <dbReference type="SAM" id="MobiDB-lite"/>
    </source>
</evidence>
<dbReference type="EMBL" id="HBKQ01059749">
    <property type="protein sequence ID" value="CAE2286698.1"/>
    <property type="molecule type" value="Transcribed_RNA"/>
</dbReference>
<proteinExistence type="predicted"/>
<name>A0A7S4NGL3_9STRA</name>
<protein>
    <recommendedName>
        <fullName evidence="2">Chitin-binding type-4 domain-containing protein</fullName>
    </recommendedName>
</protein>
<feature type="compositionally biased region" description="Polar residues" evidence="1">
    <location>
        <begin position="283"/>
        <end position="299"/>
    </location>
</feature>
<dbReference type="Pfam" id="PF03067">
    <property type="entry name" value="LPMO_10"/>
    <property type="match status" value="1"/>
</dbReference>
<organism evidence="3">
    <name type="scientific">Odontella aurita</name>
    <dbReference type="NCBI Taxonomy" id="265563"/>
    <lineage>
        <taxon>Eukaryota</taxon>
        <taxon>Sar</taxon>
        <taxon>Stramenopiles</taxon>
        <taxon>Ochrophyta</taxon>
        <taxon>Bacillariophyta</taxon>
        <taxon>Mediophyceae</taxon>
        <taxon>Biddulphiophycidae</taxon>
        <taxon>Eupodiscales</taxon>
        <taxon>Odontellaceae</taxon>
        <taxon>Odontella</taxon>
    </lineage>
</organism>
<feature type="region of interest" description="Disordered" evidence="1">
    <location>
        <begin position="278"/>
        <end position="348"/>
    </location>
</feature>
<evidence type="ECO:0000259" key="2">
    <source>
        <dbReference type="Pfam" id="PF03067"/>
    </source>
</evidence>
<dbReference type="AlphaFoldDB" id="A0A7S4NGL3"/>
<reference evidence="3" key="1">
    <citation type="submission" date="2021-01" db="EMBL/GenBank/DDBJ databases">
        <authorList>
            <person name="Corre E."/>
            <person name="Pelletier E."/>
            <person name="Niang G."/>
            <person name="Scheremetjew M."/>
            <person name="Finn R."/>
            <person name="Kale V."/>
            <person name="Holt S."/>
            <person name="Cochrane G."/>
            <person name="Meng A."/>
            <person name="Brown T."/>
            <person name="Cohen L."/>
        </authorList>
    </citation>
    <scope>NUCLEOTIDE SEQUENCE</scope>
    <source>
        <strain evidence="3">Isolate 1302-5</strain>
    </source>
</reference>
<gene>
    <name evidence="3" type="ORF">OAUR00152_LOCUS40784</name>
</gene>